<name>A0A3B1J3S6_ASTMX</name>
<keyword evidence="5" id="KW-1185">Reference proteome</keyword>
<feature type="domain" description="Ig-like" evidence="3">
    <location>
        <begin position="353"/>
        <end position="400"/>
    </location>
</feature>
<dbReference type="STRING" id="7994.ENSAMXP00000036004"/>
<evidence type="ECO:0000259" key="3">
    <source>
        <dbReference type="PROSITE" id="PS50835"/>
    </source>
</evidence>
<dbReference type="Proteomes" id="UP000018467">
    <property type="component" value="Unassembled WGS sequence"/>
</dbReference>
<dbReference type="GO" id="GO:0008046">
    <property type="term" value="F:axon guidance receptor activity"/>
    <property type="evidence" value="ECO:0007669"/>
    <property type="project" value="TreeGrafter"/>
</dbReference>
<reference evidence="5" key="2">
    <citation type="journal article" date="2014" name="Nat. Commun.">
        <title>The cavefish genome reveals candidate genes for eye loss.</title>
        <authorList>
            <person name="McGaugh S.E."/>
            <person name="Gross J.B."/>
            <person name="Aken B."/>
            <person name="Blin M."/>
            <person name="Borowsky R."/>
            <person name="Chalopin D."/>
            <person name="Hinaux H."/>
            <person name="Jeffery W.R."/>
            <person name="Keene A."/>
            <person name="Ma L."/>
            <person name="Minx P."/>
            <person name="Murphy D."/>
            <person name="O'Quin K.E."/>
            <person name="Retaux S."/>
            <person name="Rohner N."/>
            <person name="Searle S.M."/>
            <person name="Stahl B.A."/>
            <person name="Tabin C."/>
            <person name="Volff J.N."/>
            <person name="Yoshizawa M."/>
            <person name="Warren W.C."/>
        </authorList>
    </citation>
    <scope>NUCLEOTIDE SEQUENCE [LARGE SCALE GENOMIC DNA]</scope>
    <source>
        <strain evidence="5">female</strain>
    </source>
</reference>
<dbReference type="PANTHER" id="PTHR45080">
    <property type="entry name" value="CONTACTIN 5"/>
    <property type="match status" value="1"/>
</dbReference>
<feature type="domain" description="Ig-like" evidence="3">
    <location>
        <begin position="228"/>
        <end position="345"/>
    </location>
</feature>
<dbReference type="Gene3D" id="2.60.40.10">
    <property type="entry name" value="Immunoglobulins"/>
    <property type="match status" value="5"/>
</dbReference>
<dbReference type="SMART" id="SM00408">
    <property type="entry name" value="IGc2"/>
    <property type="match status" value="4"/>
</dbReference>
<dbReference type="GO" id="GO:0005886">
    <property type="term" value="C:plasma membrane"/>
    <property type="evidence" value="ECO:0007669"/>
    <property type="project" value="TreeGrafter"/>
</dbReference>
<reference evidence="4" key="3">
    <citation type="submission" date="2025-08" db="UniProtKB">
        <authorList>
            <consortium name="Ensembl"/>
        </authorList>
    </citation>
    <scope>IDENTIFICATION</scope>
</reference>
<dbReference type="Pfam" id="PF07679">
    <property type="entry name" value="I-set"/>
    <property type="match status" value="3"/>
</dbReference>
<dbReference type="InterPro" id="IPR007110">
    <property type="entry name" value="Ig-like_dom"/>
</dbReference>
<dbReference type="Pfam" id="PF13927">
    <property type="entry name" value="Ig_3"/>
    <property type="match status" value="1"/>
</dbReference>
<dbReference type="GO" id="GO:0050808">
    <property type="term" value="P:synapse organization"/>
    <property type="evidence" value="ECO:0007669"/>
    <property type="project" value="TreeGrafter"/>
</dbReference>
<dbReference type="GO" id="GO:0007156">
    <property type="term" value="P:homophilic cell adhesion via plasma membrane adhesion molecules"/>
    <property type="evidence" value="ECO:0007669"/>
    <property type="project" value="TreeGrafter"/>
</dbReference>
<dbReference type="PANTHER" id="PTHR45080:SF8">
    <property type="entry name" value="IG-LIKE DOMAIN-CONTAINING PROTEIN"/>
    <property type="match status" value="1"/>
</dbReference>
<dbReference type="SUPFAM" id="SSF48726">
    <property type="entry name" value="Immunoglobulin"/>
    <property type="match status" value="4"/>
</dbReference>
<dbReference type="InParanoid" id="A0A3B1J3S6"/>
<proteinExistence type="predicted"/>
<dbReference type="SMART" id="SM00409">
    <property type="entry name" value="IG"/>
    <property type="match status" value="3"/>
</dbReference>
<dbReference type="AlphaFoldDB" id="A0A3B1J3S6"/>
<reference evidence="4" key="4">
    <citation type="submission" date="2025-09" db="UniProtKB">
        <authorList>
            <consortium name="Ensembl"/>
        </authorList>
    </citation>
    <scope>IDENTIFICATION</scope>
</reference>
<protein>
    <recommendedName>
        <fullName evidence="3">Ig-like domain-containing protein</fullName>
    </recommendedName>
</protein>
<sequence length="400" mass="43969">MNIESNKVQRDQYSWTMIKRDNQTRTESSVLSGGVAELNCQTSGHPKPSIEWILPDGSKVRAPYTSEDRRIVISNDGKLTLRSADNSDAGVYRCIATNYLDADVLSFRVTVLSPDVEEEEVNGVKLSRSVGESLRLDCEETSSPQASVQWILPDHTVMVKSYGNKKLYQNGTLGIYGLTKRDQGFYRCLTANDLGVDLLVSLVTVSNNGSKQVAVTADIEGSGDDMQPNTEEDRLNLQIKVTPGGTLIIQQVSTFDRGHYKCMASNPAGIDTATVRLHVVAAPPELRLDRASGFPVQHTETRSPSTSAFANGTLHLKNLDISDSGKYECIATSSTGSERRVVTLSVEKTDSAPQITEISDRRTELMYGAQLQLNCTATGNPKPRIIWRLPSKALVDQYHR</sequence>
<accession>A0A3B1J3S6</accession>
<evidence type="ECO:0000313" key="5">
    <source>
        <dbReference type="Proteomes" id="UP000018467"/>
    </source>
</evidence>
<dbReference type="InterPro" id="IPR050958">
    <property type="entry name" value="Cell_Adh-Cytoskel_Orgn"/>
</dbReference>
<evidence type="ECO:0000256" key="1">
    <source>
        <dbReference type="ARBA" id="ARBA00022729"/>
    </source>
</evidence>
<dbReference type="InterPro" id="IPR003598">
    <property type="entry name" value="Ig_sub2"/>
</dbReference>
<feature type="domain" description="Ig-like" evidence="3">
    <location>
        <begin position="114"/>
        <end position="206"/>
    </location>
</feature>
<dbReference type="PROSITE" id="PS50835">
    <property type="entry name" value="IG_LIKE"/>
    <property type="match status" value="4"/>
</dbReference>
<keyword evidence="2" id="KW-1015">Disulfide bond</keyword>
<evidence type="ECO:0000313" key="4">
    <source>
        <dbReference type="Ensembl" id="ENSAMXP00000036004.1"/>
    </source>
</evidence>
<dbReference type="Ensembl" id="ENSAMXT00000051086.1">
    <property type="protein sequence ID" value="ENSAMXP00000036004.1"/>
    <property type="gene ID" value="ENSAMXG00000034780.1"/>
</dbReference>
<reference evidence="5" key="1">
    <citation type="submission" date="2013-03" db="EMBL/GenBank/DDBJ databases">
        <authorList>
            <person name="Jeffery W."/>
            <person name="Warren W."/>
            <person name="Wilson R.K."/>
        </authorList>
    </citation>
    <scope>NUCLEOTIDE SEQUENCE</scope>
    <source>
        <strain evidence="5">female</strain>
    </source>
</reference>
<dbReference type="GeneTree" id="ENSGT00940000158290"/>
<dbReference type="InterPro" id="IPR003599">
    <property type="entry name" value="Ig_sub"/>
</dbReference>
<dbReference type="InterPro" id="IPR013783">
    <property type="entry name" value="Ig-like_fold"/>
</dbReference>
<dbReference type="GO" id="GO:0043025">
    <property type="term" value="C:neuronal cell body"/>
    <property type="evidence" value="ECO:0007669"/>
    <property type="project" value="TreeGrafter"/>
</dbReference>
<keyword evidence="1" id="KW-0732">Signal</keyword>
<evidence type="ECO:0000256" key="2">
    <source>
        <dbReference type="ARBA" id="ARBA00023157"/>
    </source>
</evidence>
<feature type="domain" description="Ig-like" evidence="3">
    <location>
        <begin position="19"/>
        <end position="110"/>
    </location>
</feature>
<dbReference type="Bgee" id="ENSAMXG00000034780">
    <property type="expression patterns" value="Expressed in bone element and 6 other cell types or tissues"/>
</dbReference>
<dbReference type="GO" id="GO:0030424">
    <property type="term" value="C:axon"/>
    <property type="evidence" value="ECO:0007669"/>
    <property type="project" value="TreeGrafter"/>
</dbReference>
<organism evidence="4 5">
    <name type="scientific">Astyanax mexicanus</name>
    <name type="common">Blind cave fish</name>
    <name type="synonym">Astyanax fasciatus mexicanus</name>
    <dbReference type="NCBI Taxonomy" id="7994"/>
    <lineage>
        <taxon>Eukaryota</taxon>
        <taxon>Metazoa</taxon>
        <taxon>Chordata</taxon>
        <taxon>Craniata</taxon>
        <taxon>Vertebrata</taxon>
        <taxon>Euteleostomi</taxon>
        <taxon>Actinopterygii</taxon>
        <taxon>Neopterygii</taxon>
        <taxon>Teleostei</taxon>
        <taxon>Ostariophysi</taxon>
        <taxon>Characiformes</taxon>
        <taxon>Characoidei</taxon>
        <taxon>Acestrorhamphidae</taxon>
        <taxon>Acestrorhamphinae</taxon>
        <taxon>Astyanax</taxon>
    </lineage>
</organism>
<dbReference type="InterPro" id="IPR036179">
    <property type="entry name" value="Ig-like_dom_sf"/>
</dbReference>
<dbReference type="InterPro" id="IPR013098">
    <property type="entry name" value="Ig_I-set"/>
</dbReference>